<dbReference type="PROSITE" id="PS51003">
    <property type="entry name" value="CYTB_CTER"/>
    <property type="match status" value="1"/>
</dbReference>
<evidence type="ECO:0000256" key="7">
    <source>
        <dbReference type="ARBA" id="ARBA00022723"/>
    </source>
</evidence>
<dbReference type="Pfam" id="PF00032">
    <property type="entry name" value="Cytochrom_B_C"/>
    <property type="match status" value="1"/>
</dbReference>
<keyword evidence="13 16" id="KW-0472">Membrane</keyword>
<dbReference type="SUPFAM" id="SSF81342">
    <property type="entry name" value="Transmembrane di-heme cytochromes"/>
    <property type="match status" value="1"/>
</dbReference>
<proteinExistence type="inferred from homology"/>
<dbReference type="PANTHER" id="PTHR19271:SF16">
    <property type="entry name" value="CYTOCHROME B"/>
    <property type="match status" value="1"/>
</dbReference>
<evidence type="ECO:0000256" key="1">
    <source>
        <dbReference type="ARBA" id="ARBA00004448"/>
    </source>
</evidence>
<feature type="binding site" evidence="14">
    <location>
        <position position="212"/>
    </location>
    <ligand>
        <name>a ubiquinone</name>
        <dbReference type="ChEBI" id="CHEBI:16389"/>
    </ligand>
</feature>
<accession>A0A1W5QDK0</accession>
<evidence type="ECO:0000256" key="12">
    <source>
        <dbReference type="ARBA" id="ARBA00023128"/>
    </source>
</evidence>
<dbReference type="GeneID" id="32888045"/>
<evidence type="ECO:0000256" key="11">
    <source>
        <dbReference type="ARBA" id="ARBA00023004"/>
    </source>
</evidence>
<protein>
    <recommendedName>
        <fullName evidence="2 16">Cytochrome b</fullName>
    </recommendedName>
</protein>
<dbReference type="InterPro" id="IPR027387">
    <property type="entry name" value="Cytb/b6-like_sf"/>
</dbReference>
<evidence type="ECO:0000256" key="13">
    <source>
        <dbReference type="ARBA" id="ARBA00023136"/>
    </source>
</evidence>
<keyword evidence="11 15" id="KW-0408">Iron</keyword>
<evidence type="ECO:0000259" key="18">
    <source>
        <dbReference type="PROSITE" id="PS51003"/>
    </source>
</evidence>
<keyword evidence="5 16" id="KW-0679">Respiratory chain</keyword>
<keyword evidence="8" id="KW-0999">Mitochondrion inner membrane</keyword>
<dbReference type="CDD" id="cd00284">
    <property type="entry name" value="Cytochrome_b_N"/>
    <property type="match status" value="1"/>
</dbReference>
<comment type="function">
    <text evidence="16">Component of the ubiquinol-cytochrome c reductase complex (complex III or cytochrome b-c1 complex) that is part of the mitochondrial respiratory chain. The b-c1 complex mediates electron transfer from ubiquinol to cytochrome c. Contributes to the generation of a proton gradient across the mitochondrial membrane that is then used for ATP synthesis.</text>
</comment>
<feature type="transmembrane region" description="Helical" evidence="16">
    <location>
        <begin position="192"/>
        <end position="211"/>
    </location>
</feature>
<dbReference type="Gene3D" id="1.20.810.10">
    <property type="entry name" value="Cytochrome Bc1 Complex, Chain C"/>
    <property type="match status" value="1"/>
</dbReference>
<evidence type="ECO:0000256" key="10">
    <source>
        <dbReference type="ARBA" id="ARBA00022989"/>
    </source>
</evidence>
<dbReference type="EMBL" id="KY379823">
    <property type="protein sequence ID" value="AQL10469.1"/>
    <property type="molecule type" value="Genomic_DNA"/>
</dbReference>
<sequence length="400" mass="46866">MRLSNKELKSSNYSFTSLIYSAVHSFLIEYPTPYNINYFWNFGFIAGLFLIVQIFTGVFLAMYYTPHIDLAFLSVDYIMRDLHYGWLVRYLHSNGASMFFIAMYLHIFKGLYYGSYKTPRKFVWCIGVIIYILTMATAFIGYVLPWGQMSFWGATVITNFVTVIPFVGKDIVTWLWGGFSINNATLNRFFSLHYLLPFVILGLVGFHLIVLHESGGNNPSGFKIDRIDKVSFYPYSYVKDLLGTFLFFMIFFTFVFFFPEALGHSDNYIEANPIVTPNHIVPEWYFLPFYAILRSILHKTWGIVIMFLSLFIFMFLPFFDYKSQIKSSMFKSFYKKIFWLFLCNLIYLGVLGAATPISPYIELGLICTHFHLLFFTLIVPMISFLEWTYFMKYVPVIIIK</sequence>
<evidence type="ECO:0000256" key="4">
    <source>
        <dbReference type="ARBA" id="ARBA00022617"/>
    </source>
</evidence>
<dbReference type="PROSITE" id="PS51002">
    <property type="entry name" value="CYTB_NTER"/>
    <property type="match status" value="1"/>
</dbReference>
<feature type="transmembrane region" description="Helical" evidence="16">
    <location>
        <begin position="363"/>
        <end position="385"/>
    </location>
</feature>
<feature type="transmembrane region" description="Helical" evidence="16">
    <location>
        <begin position="296"/>
        <end position="316"/>
    </location>
</feature>
<dbReference type="InterPro" id="IPR030689">
    <property type="entry name" value="Cytochrome_b"/>
</dbReference>
<evidence type="ECO:0000256" key="16">
    <source>
        <dbReference type="RuleBase" id="RU362117"/>
    </source>
</evidence>
<dbReference type="RefSeq" id="YP_009370743.1">
    <property type="nucleotide sequence ID" value="NC_034794.1"/>
</dbReference>
<keyword evidence="10 16" id="KW-1133">Transmembrane helix</keyword>
<dbReference type="InterPro" id="IPR048259">
    <property type="entry name" value="Cytochrome_b_N_euk/bac"/>
</dbReference>
<feature type="transmembrane region" description="Helical" evidence="16">
    <location>
        <begin position="12"/>
        <end position="32"/>
    </location>
</feature>
<evidence type="ECO:0000256" key="8">
    <source>
        <dbReference type="ARBA" id="ARBA00022792"/>
    </source>
</evidence>
<dbReference type="GO" id="GO:0008121">
    <property type="term" value="F:quinol-cytochrome-c reductase activity"/>
    <property type="evidence" value="ECO:0007669"/>
    <property type="project" value="InterPro"/>
</dbReference>
<feature type="transmembrane region" description="Helical" evidence="16">
    <location>
        <begin position="122"/>
        <end position="144"/>
    </location>
</feature>
<dbReference type="PIRSF" id="PIRSF038885">
    <property type="entry name" value="COB"/>
    <property type="match status" value="1"/>
</dbReference>
<dbReference type="InterPro" id="IPR005798">
    <property type="entry name" value="Cyt_b/b6_C"/>
</dbReference>
<dbReference type="GO" id="GO:0046872">
    <property type="term" value="F:metal ion binding"/>
    <property type="evidence" value="ECO:0007669"/>
    <property type="project" value="UniProtKB-UniRule"/>
</dbReference>
<feature type="transmembrane region" description="Helical" evidence="16">
    <location>
        <begin position="232"/>
        <end position="258"/>
    </location>
</feature>
<organism evidence="19">
    <name type="scientific">Eukaryota sp. BB2</name>
    <dbReference type="NCBI Taxonomy" id="1949062"/>
    <lineage>
        <taxon>Eukaryota</taxon>
    </lineage>
</organism>
<feature type="transmembrane region" description="Helical" evidence="16">
    <location>
        <begin position="86"/>
        <end position="107"/>
    </location>
</feature>
<feature type="binding site" description="axial binding residue" evidence="15">
    <location>
        <position position="193"/>
    </location>
    <ligand>
        <name>heme b</name>
        <dbReference type="ChEBI" id="CHEBI:60344"/>
        <label>b562</label>
    </ligand>
    <ligandPart>
        <name>Fe</name>
        <dbReference type="ChEBI" id="CHEBI:18248"/>
    </ligandPart>
</feature>
<comment type="subcellular location">
    <subcellularLocation>
        <location evidence="1">Mitochondrion inner membrane</location>
        <topology evidence="1">Multi-pass membrane protein</topology>
    </subcellularLocation>
</comment>
<comment type="cofactor">
    <cofactor evidence="15">
        <name>heme</name>
        <dbReference type="ChEBI" id="CHEBI:30413"/>
    </cofactor>
    <text evidence="15">Binds 2 heme groups non-covalently.</text>
</comment>
<evidence type="ECO:0000256" key="15">
    <source>
        <dbReference type="PIRSR" id="PIRSR038885-2"/>
    </source>
</evidence>
<keyword evidence="12 16" id="KW-0496">Mitochondrion</keyword>
<feature type="binding site" description="axial binding residue" evidence="15">
    <location>
        <position position="92"/>
    </location>
    <ligand>
        <name>heme b</name>
        <dbReference type="ChEBI" id="CHEBI:60344"/>
        <label>b562</label>
    </ligand>
    <ligandPart>
        <name>Fe</name>
        <dbReference type="ChEBI" id="CHEBI:18248"/>
    </ligandPart>
</feature>
<keyword evidence="6 16" id="KW-0812">Transmembrane</keyword>
<evidence type="ECO:0000256" key="6">
    <source>
        <dbReference type="ARBA" id="ARBA00022692"/>
    </source>
</evidence>
<feature type="transmembrane region" description="Helical" evidence="16">
    <location>
        <begin position="337"/>
        <end position="357"/>
    </location>
</feature>
<comment type="cofactor">
    <cofactor evidence="16">
        <name>heme b</name>
        <dbReference type="ChEBI" id="CHEBI:60344"/>
    </cofactor>
    <text evidence="16">Binds 2 heme groups non-covalently.</text>
</comment>
<feature type="binding site" description="axial binding residue" evidence="15">
    <location>
        <position position="106"/>
    </location>
    <ligand>
        <name>heme b</name>
        <dbReference type="ChEBI" id="CHEBI:60344"/>
        <label>b566</label>
    </ligand>
    <ligandPart>
        <name>Fe</name>
        <dbReference type="ChEBI" id="CHEBI:18248"/>
    </ligandPart>
</feature>
<comment type="similarity">
    <text evidence="16">Belongs to the cytochrome b family.</text>
</comment>
<evidence type="ECO:0000256" key="9">
    <source>
        <dbReference type="ARBA" id="ARBA00022982"/>
    </source>
</evidence>
<evidence type="ECO:0000313" key="19">
    <source>
        <dbReference type="EMBL" id="AQL10469.1"/>
    </source>
</evidence>
<keyword evidence="9 16" id="KW-0249">Electron transport</keyword>
<evidence type="ECO:0000259" key="17">
    <source>
        <dbReference type="PROSITE" id="PS51002"/>
    </source>
</evidence>
<reference evidence="19" key="1">
    <citation type="journal article" date="2017" name="Genome Biol. Evol.">
        <title>Mitochondrial Genome Evolution and a Novel RNA Editing System in Deep-Branching Heteroloboseids.</title>
        <authorList>
            <person name="Yang J."/>
            <person name="Harding T."/>
            <person name="Kamikawa R."/>
            <person name="Simpson A.G.B."/>
            <person name="Roger A.J."/>
        </authorList>
    </citation>
    <scope>NUCLEOTIDE SEQUENCE</scope>
</reference>
<dbReference type="InterPro" id="IPR016174">
    <property type="entry name" value="Di-haem_cyt_TM"/>
</dbReference>
<dbReference type="InterPro" id="IPR005797">
    <property type="entry name" value="Cyt_b/b6_N"/>
</dbReference>
<evidence type="ECO:0000256" key="2">
    <source>
        <dbReference type="ARBA" id="ARBA00013531"/>
    </source>
</evidence>
<dbReference type="GO" id="GO:0045275">
    <property type="term" value="C:respiratory chain complex III"/>
    <property type="evidence" value="ECO:0007669"/>
    <property type="project" value="InterPro"/>
</dbReference>
<evidence type="ECO:0000256" key="14">
    <source>
        <dbReference type="PIRSR" id="PIRSR038885-1"/>
    </source>
</evidence>
<keyword evidence="7 15" id="KW-0479">Metal-binding</keyword>
<dbReference type="AlphaFoldDB" id="A0A1W5QDK0"/>
<name>A0A1W5QDK0_9EUKA</name>
<dbReference type="InterPro" id="IPR036150">
    <property type="entry name" value="Cyt_b/b6_C_sf"/>
</dbReference>
<feature type="binding site" description="axial binding residue" evidence="15">
    <location>
        <position position="207"/>
    </location>
    <ligand>
        <name>heme b</name>
        <dbReference type="ChEBI" id="CHEBI:60344"/>
        <label>b566</label>
    </ligand>
    <ligandPart>
        <name>Fe</name>
        <dbReference type="ChEBI" id="CHEBI:18248"/>
    </ligandPart>
</feature>
<keyword evidence="3 16" id="KW-0813">Transport</keyword>
<evidence type="ECO:0000256" key="3">
    <source>
        <dbReference type="ARBA" id="ARBA00022448"/>
    </source>
</evidence>
<feature type="transmembrane region" description="Helical" evidence="16">
    <location>
        <begin position="38"/>
        <end position="65"/>
    </location>
</feature>
<feature type="domain" description="Cytochrome b/b6 C-terminal region profile" evidence="18">
    <location>
        <begin position="222"/>
        <end position="393"/>
    </location>
</feature>
<feature type="domain" description="Cytochrome b/b6 N-terminal region profile" evidence="17">
    <location>
        <begin position="10"/>
        <end position="220"/>
    </location>
</feature>
<geneLocation type="mitochondrion" evidence="19"/>
<evidence type="ECO:0000256" key="5">
    <source>
        <dbReference type="ARBA" id="ARBA00022660"/>
    </source>
</evidence>
<keyword evidence="4 15" id="KW-0349">Heme</keyword>
<dbReference type="PANTHER" id="PTHR19271">
    <property type="entry name" value="CYTOCHROME B"/>
    <property type="match status" value="1"/>
</dbReference>
<dbReference type="SUPFAM" id="SSF81648">
    <property type="entry name" value="a domain/subunit of cytochrome bc1 complex (Ubiquinol-cytochrome c reductase)"/>
    <property type="match status" value="1"/>
</dbReference>
<feature type="transmembrane region" description="Helical" evidence="16">
    <location>
        <begin position="151"/>
        <end position="172"/>
    </location>
</feature>
<dbReference type="GO" id="GO:0006122">
    <property type="term" value="P:mitochondrial electron transport, ubiquinol to cytochrome c"/>
    <property type="evidence" value="ECO:0007669"/>
    <property type="project" value="TreeGrafter"/>
</dbReference>
<dbReference type="Pfam" id="PF00033">
    <property type="entry name" value="Cytochrome_B"/>
    <property type="match status" value="1"/>
</dbReference>
<gene>
    <name evidence="19" type="primary">cob</name>
</gene>
<dbReference type="GO" id="GO:0005743">
    <property type="term" value="C:mitochondrial inner membrane"/>
    <property type="evidence" value="ECO:0007669"/>
    <property type="project" value="UniProtKB-SubCell"/>
</dbReference>
<dbReference type="GO" id="GO:0016491">
    <property type="term" value="F:oxidoreductase activity"/>
    <property type="evidence" value="ECO:0007669"/>
    <property type="project" value="UniProtKB-UniRule"/>
</dbReference>